<reference evidence="1" key="1">
    <citation type="journal article" date="2015" name="Nature">
        <title>Complex archaea that bridge the gap between prokaryotes and eukaryotes.</title>
        <authorList>
            <person name="Spang A."/>
            <person name="Saw J.H."/>
            <person name="Jorgensen S.L."/>
            <person name="Zaremba-Niedzwiedzka K."/>
            <person name="Martijn J."/>
            <person name="Lind A.E."/>
            <person name="van Eijk R."/>
            <person name="Schleper C."/>
            <person name="Guy L."/>
            <person name="Ettema T.J."/>
        </authorList>
    </citation>
    <scope>NUCLEOTIDE SEQUENCE</scope>
</reference>
<gene>
    <name evidence="1" type="ORF">LCGC14_3136850</name>
</gene>
<dbReference type="EMBL" id="LAZR01068640">
    <property type="protein sequence ID" value="KKK49258.1"/>
    <property type="molecule type" value="Genomic_DNA"/>
</dbReference>
<accession>A0A0F8VY12</accession>
<name>A0A0F8VY12_9ZZZZ</name>
<sequence length="225" mass="26074">MKILNLYKDHSIPFITEGNKHARDGWVNVHCPFCAGEQNYHLGYELDSNHFNCWRCGGHFQDQTIAKLLHITTDKAEQLIREYEGITRHPKKKIKVKINLHPFKYPSGELKLCPHHIKYLEGRGFDPYLLSKEWGVSGTGPTSKLDHIDYSHRILAPIEWNGRVVSFQTRSLKANDPIKYLACLMAREEIHHQRILYGNQSLWRKRGVCVEGITDVWRLGAQSFG</sequence>
<comment type="caution">
    <text evidence="1">The sequence shown here is derived from an EMBL/GenBank/DDBJ whole genome shotgun (WGS) entry which is preliminary data.</text>
</comment>
<proteinExistence type="predicted"/>
<feature type="non-terminal residue" evidence="1">
    <location>
        <position position="225"/>
    </location>
</feature>
<evidence type="ECO:0000313" key="1">
    <source>
        <dbReference type="EMBL" id="KKK49258.1"/>
    </source>
</evidence>
<protein>
    <recommendedName>
        <fullName evidence="2">Zinc finger CHC2-type domain-containing protein</fullName>
    </recommendedName>
</protein>
<evidence type="ECO:0008006" key="2">
    <source>
        <dbReference type="Google" id="ProtNLM"/>
    </source>
</evidence>
<dbReference type="AlphaFoldDB" id="A0A0F8VY12"/>
<organism evidence="1">
    <name type="scientific">marine sediment metagenome</name>
    <dbReference type="NCBI Taxonomy" id="412755"/>
    <lineage>
        <taxon>unclassified sequences</taxon>
        <taxon>metagenomes</taxon>
        <taxon>ecological metagenomes</taxon>
    </lineage>
</organism>